<protein>
    <submittedName>
        <fullName evidence="1">Uncharacterized protein</fullName>
    </submittedName>
</protein>
<sequence>MIYYKKIIYLLALSAALNIESNTNIEYSIEMIFVEYEDVLSDDEQFNEVFNIPDESIINIKSKEILLNKKAFLYENEPNPLQDALSNIKIDYKPLNENKPVVKNSKSDWFYKNEQLDILETIYKNLRYRKGVKAIDKVSWNQPITSYDDAKFVYYQNSKIGTYIKFYESRYLHASIKSFVGNLSHNVIQVDRDKYIKNIAPDVTESLSNKHLKKIELSYFEENSYIENKEVKISNSNNNEEIIYYIDENMRLFDKRIYFLDHPKFGIFISLKKINS</sequence>
<dbReference type="EMBL" id="JH611190">
    <property type="protein sequence ID" value="EJP72642.1"/>
    <property type="molecule type" value="Genomic_DNA"/>
</dbReference>
<reference evidence="1 2" key="1">
    <citation type="journal article" date="2012" name="ISME J.">
        <title>Genomic insights to SAR86, an abundant and uncultivated marine bacterial lineage.</title>
        <authorList>
            <person name="Dupont C.L."/>
            <person name="Rusch D.B."/>
            <person name="Yooseph S."/>
            <person name="Lombardo M.J."/>
            <person name="Richter R.A."/>
            <person name="Valas R."/>
            <person name="Novotny M."/>
            <person name="Yee-Greenbaum J."/>
            <person name="Selengut J.D."/>
            <person name="Haft D.H."/>
            <person name="Halpern A.L."/>
            <person name="Lasken R.S."/>
            <person name="Nealson K."/>
            <person name="Friedman R."/>
            <person name="Venter J.C."/>
        </authorList>
    </citation>
    <scope>NUCLEOTIDE SEQUENCE [LARGE SCALE GENOMIC DNA]</scope>
</reference>
<evidence type="ECO:0000313" key="2">
    <source>
        <dbReference type="Proteomes" id="UP000010116"/>
    </source>
</evidence>
<accession>J4V243</accession>
<dbReference type="Proteomes" id="UP000010116">
    <property type="component" value="Unassembled WGS sequence"/>
</dbReference>
<evidence type="ECO:0000313" key="1">
    <source>
        <dbReference type="EMBL" id="EJP72642.1"/>
    </source>
</evidence>
<dbReference type="InterPro" id="IPR021241">
    <property type="entry name" value="CsiV"/>
</dbReference>
<proteinExistence type="predicted"/>
<dbReference type="HOGENOM" id="CLU_1007927_0_0_6"/>
<name>J4V243_9GAMM</name>
<dbReference type="AlphaFoldDB" id="J4V243"/>
<dbReference type="Pfam" id="PF10972">
    <property type="entry name" value="CsiV"/>
    <property type="match status" value="1"/>
</dbReference>
<organism evidence="1 2">
    <name type="scientific">SAR86 cluster bacterium SAR86B</name>
    <dbReference type="NCBI Taxonomy" id="1123867"/>
    <lineage>
        <taxon>Bacteria</taxon>
        <taxon>Pseudomonadati</taxon>
        <taxon>Pseudomonadota</taxon>
        <taxon>Gammaproteobacteria</taxon>
        <taxon>SAR86 cluster</taxon>
    </lineage>
</organism>
<gene>
    <name evidence="1" type="ORF">NT02SARS_1058</name>
</gene>